<dbReference type="InterPro" id="IPR025335">
    <property type="entry name" value="DUF4241"/>
</dbReference>
<organism evidence="1 2">
    <name type="scientific">Kribbella pittospori</name>
    <dbReference type="NCBI Taxonomy" id="722689"/>
    <lineage>
        <taxon>Bacteria</taxon>
        <taxon>Bacillati</taxon>
        <taxon>Actinomycetota</taxon>
        <taxon>Actinomycetes</taxon>
        <taxon>Propionibacteriales</taxon>
        <taxon>Kribbellaceae</taxon>
        <taxon>Kribbella</taxon>
    </lineage>
</organism>
<dbReference type="AlphaFoldDB" id="A0A4R0KAB6"/>
<keyword evidence="2" id="KW-1185">Reference proteome</keyword>
<dbReference type="RefSeq" id="WP_131362983.1">
    <property type="nucleotide sequence ID" value="NZ_SJKB01000012.1"/>
</dbReference>
<protein>
    <submittedName>
        <fullName evidence="1">DUF4241 domain-containing protein</fullName>
    </submittedName>
</protein>
<dbReference type="OrthoDB" id="9789980at2"/>
<accession>A0A4R0KAB6</accession>
<dbReference type="EMBL" id="SJKB01000012">
    <property type="protein sequence ID" value="TCC56500.1"/>
    <property type="molecule type" value="Genomic_DNA"/>
</dbReference>
<proteinExistence type="predicted"/>
<evidence type="ECO:0000313" key="2">
    <source>
        <dbReference type="Proteomes" id="UP000291144"/>
    </source>
</evidence>
<dbReference type="Pfam" id="PF14025">
    <property type="entry name" value="DUF4241"/>
    <property type="match status" value="1"/>
</dbReference>
<comment type="caution">
    <text evidence="1">The sequence shown here is derived from an EMBL/GenBank/DDBJ whole genome shotgun (WGS) entry which is preliminary data.</text>
</comment>
<dbReference type="Proteomes" id="UP000291144">
    <property type="component" value="Unassembled WGS sequence"/>
</dbReference>
<reference evidence="1 2" key="1">
    <citation type="submission" date="2019-02" db="EMBL/GenBank/DDBJ databases">
        <title>Kribbella capetownensis sp. nov. and Kribbella speibonae sp. nov., isolated from soil.</title>
        <authorList>
            <person name="Curtis S.M."/>
            <person name="Norton I."/>
            <person name="Everest G.J."/>
            <person name="Meyers P.R."/>
        </authorList>
    </citation>
    <scope>NUCLEOTIDE SEQUENCE [LARGE SCALE GENOMIC DNA]</scope>
    <source>
        <strain evidence="1 2">NRRL B-24813</strain>
    </source>
</reference>
<evidence type="ECO:0000313" key="1">
    <source>
        <dbReference type="EMBL" id="TCC56500.1"/>
    </source>
</evidence>
<name>A0A4R0KAB6_9ACTN</name>
<sequence>MGFDEWLNAGALLEHGAQHRWPDRDVSTLEVVEVCQLDLATGQVVAVDPAYPHHFDDATPVVAEVPPGTYPVLLSVVTWPSTEESHRYSRVVTAATLKISDEPVATWSWVDERSDGKVLGVGVDAGTACFYDASQRELLALLSDDEDRVDAALDAAGDAGFAAIPDAPGGTAAVFVACGMGDGFYPIRIGRDAADRIAMVMIDLELLNHSIGQVDPA</sequence>
<gene>
    <name evidence="1" type="ORF">E0H73_33015</name>
</gene>